<reference evidence="6 7" key="1">
    <citation type="journal article" date="2021" name="BMC Genomics">
        <title>Datura genome reveals duplications of psychoactive alkaloid biosynthetic genes and high mutation rate following tissue culture.</title>
        <authorList>
            <person name="Rajewski A."/>
            <person name="Carter-House D."/>
            <person name="Stajich J."/>
            <person name="Litt A."/>
        </authorList>
    </citation>
    <scope>NUCLEOTIDE SEQUENCE [LARGE SCALE GENOMIC DNA]</scope>
    <source>
        <strain evidence="6">AR-01</strain>
    </source>
</reference>
<keyword evidence="7" id="KW-1185">Reference proteome</keyword>
<evidence type="ECO:0000256" key="5">
    <source>
        <dbReference type="SAM" id="Coils"/>
    </source>
</evidence>
<organism evidence="6 7">
    <name type="scientific">Datura stramonium</name>
    <name type="common">Jimsonweed</name>
    <name type="synonym">Common thornapple</name>
    <dbReference type="NCBI Taxonomy" id="4076"/>
    <lineage>
        <taxon>Eukaryota</taxon>
        <taxon>Viridiplantae</taxon>
        <taxon>Streptophyta</taxon>
        <taxon>Embryophyta</taxon>
        <taxon>Tracheophyta</taxon>
        <taxon>Spermatophyta</taxon>
        <taxon>Magnoliopsida</taxon>
        <taxon>eudicotyledons</taxon>
        <taxon>Gunneridae</taxon>
        <taxon>Pentapetalae</taxon>
        <taxon>asterids</taxon>
        <taxon>lamiids</taxon>
        <taxon>Solanales</taxon>
        <taxon>Solanaceae</taxon>
        <taxon>Solanoideae</taxon>
        <taxon>Datureae</taxon>
        <taxon>Datura</taxon>
    </lineage>
</organism>
<proteinExistence type="inferred from homology"/>
<feature type="coiled-coil region" evidence="5">
    <location>
        <begin position="62"/>
        <end position="124"/>
    </location>
</feature>
<protein>
    <submittedName>
        <fullName evidence="6">Uncharacterized protein</fullName>
    </submittedName>
</protein>
<sequence>MAEAKELEANLKKVLELRKNVLQTHDYSAYLFPSSFTNLADMSCKQIGESACMMRAECAEAKVASENKLAEAQSMMEDAQKKYADAEEKLRKAESLEAEASLYHRTAERKLREVESREDDLRRETAKQGRMMAYRLWLIRRSH</sequence>
<comment type="similarity">
    <text evidence="4">Belongs to the CRWN family.</text>
</comment>
<evidence type="ECO:0000256" key="4">
    <source>
        <dbReference type="ARBA" id="ARBA00024208"/>
    </source>
</evidence>
<evidence type="ECO:0000313" key="7">
    <source>
        <dbReference type="Proteomes" id="UP000823775"/>
    </source>
</evidence>
<comment type="caution">
    <text evidence="6">The sequence shown here is derived from an EMBL/GenBank/DDBJ whole genome shotgun (WGS) entry which is preliminary data.</text>
</comment>
<evidence type="ECO:0000256" key="3">
    <source>
        <dbReference type="ARBA" id="ARBA00024186"/>
    </source>
</evidence>
<keyword evidence="2" id="KW-0539">Nucleus</keyword>
<evidence type="ECO:0000313" key="6">
    <source>
        <dbReference type="EMBL" id="MCD7471059.1"/>
    </source>
</evidence>
<dbReference type="PANTHER" id="PTHR31908:SF2">
    <property type="entry name" value="PROTEIN CROWDED NUCLEI 4"/>
    <property type="match status" value="1"/>
</dbReference>
<dbReference type="Proteomes" id="UP000823775">
    <property type="component" value="Unassembled WGS sequence"/>
</dbReference>
<name>A0ABS8THS9_DATST</name>
<evidence type="ECO:0000256" key="2">
    <source>
        <dbReference type="ARBA" id="ARBA00023242"/>
    </source>
</evidence>
<dbReference type="InterPro" id="IPR040418">
    <property type="entry name" value="CRWN"/>
</dbReference>
<dbReference type="PANTHER" id="PTHR31908">
    <property type="entry name" value="PROTEIN CROWDED NUCLEI 4"/>
    <property type="match status" value="1"/>
</dbReference>
<accession>A0ABS8THS9</accession>
<keyword evidence="1 5" id="KW-0175">Coiled coil</keyword>
<evidence type="ECO:0000256" key="1">
    <source>
        <dbReference type="ARBA" id="ARBA00023054"/>
    </source>
</evidence>
<comment type="subcellular location">
    <subcellularLocation>
        <location evidence="3">Nucleus lamina</location>
    </subcellularLocation>
</comment>
<dbReference type="EMBL" id="JACEIK010001640">
    <property type="protein sequence ID" value="MCD7471059.1"/>
    <property type="molecule type" value="Genomic_DNA"/>
</dbReference>
<gene>
    <name evidence="6" type="ORF">HAX54_011339</name>
</gene>